<keyword evidence="6" id="KW-0732">Signal</keyword>
<dbReference type="AlphaFoldDB" id="A0A934R9Z9"/>
<evidence type="ECO:0000256" key="5">
    <source>
        <dbReference type="SAM" id="Phobius"/>
    </source>
</evidence>
<protein>
    <recommendedName>
        <fullName evidence="12">NfeD-like C-terminal domain-containing protein</fullName>
    </recommendedName>
</protein>
<evidence type="ECO:0000256" key="1">
    <source>
        <dbReference type="ARBA" id="ARBA00004141"/>
    </source>
</evidence>
<proteinExistence type="predicted"/>
<feature type="domain" description="NfeD-like C-terminal" evidence="7">
    <location>
        <begin position="421"/>
        <end position="475"/>
    </location>
</feature>
<evidence type="ECO:0000313" key="11">
    <source>
        <dbReference type="Proteomes" id="UP000658278"/>
    </source>
</evidence>
<evidence type="ECO:0000256" key="4">
    <source>
        <dbReference type="ARBA" id="ARBA00023136"/>
    </source>
</evidence>
<dbReference type="RefSeq" id="WP_200280177.1">
    <property type="nucleotide sequence ID" value="NZ_JAENII010000009.1"/>
</dbReference>
<dbReference type="InterPro" id="IPR002810">
    <property type="entry name" value="NfeD-like_C"/>
</dbReference>
<sequence length="481" mass="52033">MITRVLLLFLFSLFALHAEEVPEKRLMGKSDEVSLADKVVVIPIGQKDLINKQAFRFWNRTIDRAVEDKAKAIVLEIDTPGGLAFDTRDIVTDEFSKPELPLISWVKREALSAGALIAFSTDRIYMAEGTRIGSAGLINGTGQEIEKVTRAKLESAFEASFRPVVKKKGHRLDVLQAMMFVDEDNERTFGSVTVRKGGLLNLTASEAVEIVDGKPLLAAGIANSLEEVLKVEELDDFEVIRPKPTGFESFAWWVAAFSPLLIALGLGAAYLELKAPGFGVFGFVSLGIFAVFFFGNSVAGNLAGYELMAVFLLGVALVLLEIFVLPGMVAGVVGALLMMGSLWFAMADKVDFERLTDGVEDAPTVTDVLFKPGAYLVYGMLGGLGILLLFMRYLPSIPLFRGLVAEEELPSGSGDDGHVPESYVGATAVVVSDLRPTGTIMIDGVRKDAICDVGLIEKGAEVKIVKEGMTYHVEPIDSARS</sequence>
<evidence type="ECO:0000259" key="7">
    <source>
        <dbReference type="Pfam" id="PF01957"/>
    </source>
</evidence>
<feature type="transmembrane region" description="Helical" evidence="5">
    <location>
        <begin position="250"/>
        <end position="271"/>
    </location>
</feature>
<evidence type="ECO:0000259" key="8">
    <source>
        <dbReference type="Pfam" id="PF24961"/>
    </source>
</evidence>
<dbReference type="PANTHER" id="PTHR33507:SF3">
    <property type="entry name" value="INNER MEMBRANE PROTEIN YBBJ"/>
    <property type="match status" value="1"/>
</dbReference>
<keyword evidence="3 5" id="KW-1133">Transmembrane helix</keyword>
<gene>
    <name evidence="10" type="ORF">JIN81_12755</name>
</gene>
<evidence type="ECO:0008006" key="12">
    <source>
        <dbReference type="Google" id="ProtNLM"/>
    </source>
</evidence>
<comment type="caution">
    <text evidence="10">The sequence shown here is derived from an EMBL/GenBank/DDBJ whole genome shotgun (WGS) entry which is preliminary data.</text>
</comment>
<dbReference type="Pfam" id="PF24961">
    <property type="entry name" value="NfeD_membrane"/>
    <property type="match status" value="1"/>
</dbReference>
<evidence type="ECO:0000259" key="9">
    <source>
        <dbReference type="Pfam" id="PF25145"/>
    </source>
</evidence>
<dbReference type="InterPro" id="IPR029045">
    <property type="entry name" value="ClpP/crotonase-like_dom_sf"/>
</dbReference>
<reference evidence="10" key="1">
    <citation type="submission" date="2021-01" db="EMBL/GenBank/DDBJ databases">
        <title>Modified the classification status of verrucomicrobia.</title>
        <authorList>
            <person name="Feng X."/>
        </authorList>
    </citation>
    <scope>NUCLEOTIDE SEQUENCE</scope>
    <source>
        <strain evidence="10">KCTC 22201</strain>
    </source>
</reference>
<keyword evidence="11" id="KW-1185">Reference proteome</keyword>
<feature type="chain" id="PRO_5036968079" description="NfeD-like C-terminal domain-containing protein" evidence="6">
    <location>
        <begin position="18"/>
        <end position="481"/>
    </location>
</feature>
<dbReference type="PANTHER" id="PTHR33507">
    <property type="entry name" value="INNER MEMBRANE PROTEIN YBBJ"/>
    <property type="match status" value="1"/>
</dbReference>
<dbReference type="InterPro" id="IPR056739">
    <property type="entry name" value="NfeD_membrane"/>
</dbReference>
<evidence type="ECO:0000256" key="3">
    <source>
        <dbReference type="ARBA" id="ARBA00022989"/>
    </source>
</evidence>
<dbReference type="Pfam" id="PF25145">
    <property type="entry name" value="NfeD1b_N"/>
    <property type="match status" value="1"/>
</dbReference>
<dbReference type="GO" id="GO:0005886">
    <property type="term" value="C:plasma membrane"/>
    <property type="evidence" value="ECO:0007669"/>
    <property type="project" value="TreeGrafter"/>
</dbReference>
<evidence type="ECO:0000313" key="10">
    <source>
        <dbReference type="EMBL" id="MBK1827894.1"/>
    </source>
</evidence>
<dbReference type="Pfam" id="PF01957">
    <property type="entry name" value="NfeD"/>
    <property type="match status" value="1"/>
</dbReference>
<feature type="signal peptide" evidence="6">
    <location>
        <begin position="1"/>
        <end position="17"/>
    </location>
</feature>
<dbReference type="InterPro" id="IPR012340">
    <property type="entry name" value="NA-bd_OB-fold"/>
</dbReference>
<feature type="transmembrane region" description="Helical" evidence="5">
    <location>
        <begin position="375"/>
        <end position="394"/>
    </location>
</feature>
<dbReference type="Gene3D" id="3.90.226.10">
    <property type="entry name" value="2-enoyl-CoA Hydratase, Chain A, domain 1"/>
    <property type="match status" value="1"/>
</dbReference>
<organism evidence="10 11">
    <name type="scientific">Haloferula rosea</name>
    <dbReference type="NCBI Taxonomy" id="490093"/>
    <lineage>
        <taxon>Bacteria</taxon>
        <taxon>Pseudomonadati</taxon>
        <taxon>Verrucomicrobiota</taxon>
        <taxon>Verrucomicrobiia</taxon>
        <taxon>Verrucomicrobiales</taxon>
        <taxon>Verrucomicrobiaceae</taxon>
        <taxon>Haloferula</taxon>
    </lineage>
</organism>
<dbReference type="EMBL" id="JAENII010000009">
    <property type="protein sequence ID" value="MBK1827894.1"/>
    <property type="molecule type" value="Genomic_DNA"/>
</dbReference>
<dbReference type="InterPro" id="IPR056738">
    <property type="entry name" value="NfeD1b_N"/>
</dbReference>
<keyword evidence="2 5" id="KW-0812">Transmembrane</keyword>
<feature type="transmembrane region" description="Helical" evidence="5">
    <location>
        <begin position="278"/>
        <end position="296"/>
    </location>
</feature>
<name>A0A934R9Z9_9BACT</name>
<dbReference type="Gene3D" id="2.40.50.140">
    <property type="entry name" value="Nucleic acid-binding proteins"/>
    <property type="match status" value="1"/>
</dbReference>
<evidence type="ECO:0000256" key="6">
    <source>
        <dbReference type="SAM" id="SignalP"/>
    </source>
</evidence>
<comment type="subcellular location">
    <subcellularLocation>
        <location evidence="1">Membrane</location>
        <topology evidence="1">Multi-pass membrane protein</topology>
    </subcellularLocation>
</comment>
<dbReference type="CDD" id="cd07021">
    <property type="entry name" value="Clp_protease_NfeD_like"/>
    <property type="match status" value="1"/>
</dbReference>
<accession>A0A934R9Z9</accession>
<dbReference type="Proteomes" id="UP000658278">
    <property type="component" value="Unassembled WGS sequence"/>
</dbReference>
<feature type="domain" description="NfeD integral membrane" evidence="8">
    <location>
        <begin position="258"/>
        <end position="362"/>
    </location>
</feature>
<dbReference type="InterPro" id="IPR052165">
    <property type="entry name" value="Membrane_assoc_protease"/>
</dbReference>
<feature type="domain" description="NfeD1b N-terminal" evidence="9">
    <location>
        <begin position="38"/>
        <end position="239"/>
    </location>
</feature>
<keyword evidence="4 5" id="KW-0472">Membrane</keyword>
<dbReference type="SUPFAM" id="SSF52096">
    <property type="entry name" value="ClpP/crotonase"/>
    <property type="match status" value="1"/>
</dbReference>
<evidence type="ECO:0000256" key="2">
    <source>
        <dbReference type="ARBA" id="ARBA00022692"/>
    </source>
</evidence>